<dbReference type="GO" id="GO:0015689">
    <property type="term" value="P:molybdate ion transport"/>
    <property type="evidence" value="ECO:0007669"/>
    <property type="project" value="InterPro"/>
</dbReference>
<dbReference type="PATRIC" id="fig|1434111.4.peg.2092"/>
<proteinExistence type="predicted"/>
<dbReference type="Pfam" id="PF03459">
    <property type="entry name" value="TOBE"/>
    <property type="match status" value="1"/>
</dbReference>
<organism evidence="4 5">
    <name type="scientific">Methanosarcina lacustris Z-7289</name>
    <dbReference type="NCBI Taxonomy" id="1434111"/>
    <lineage>
        <taxon>Archaea</taxon>
        <taxon>Methanobacteriati</taxon>
        <taxon>Methanobacteriota</taxon>
        <taxon>Stenosarchaea group</taxon>
        <taxon>Methanomicrobia</taxon>
        <taxon>Methanosarcinales</taxon>
        <taxon>Methanosarcinaceae</taxon>
        <taxon>Methanosarcina</taxon>
    </lineage>
</organism>
<dbReference type="SUPFAM" id="SSF50331">
    <property type="entry name" value="MOP-like"/>
    <property type="match status" value="1"/>
</dbReference>
<dbReference type="RefSeq" id="WP_048126039.1">
    <property type="nucleotide sequence ID" value="NZ_CP009515.1"/>
</dbReference>
<dbReference type="GO" id="GO:0005886">
    <property type="term" value="C:plasma membrane"/>
    <property type="evidence" value="ECO:0007669"/>
    <property type="project" value="UniProtKB-SubCell"/>
</dbReference>
<accession>A0A0E3S3T1</accession>
<dbReference type="STRING" id="1434111.MSLAZ_1605"/>
<dbReference type="InterPro" id="IPR005116">
    <property type="entry name" value="Transp-assoc_OB_typ1"/>
</dbReference>
<feature type="domain" description="Mop" evidence="3">
    <location>
        <begin position="2"/>
        <end position="68"/>
    </location>
</feature>
<name>A0A0E3S3T1_9EURY</name>
<reference evidence="4 5" key="1">
    <citation type="submission" date="2014-07" db="EMBL/GenBank/DDBJ databases">
        <title>Methanogenic archaea and the global carbon cycle.</title>
        <authorList>
            <person name="Henriksen J.R."/>
            <person name="Luke J."/>
            <person name="Reinhart S."/>
            <person name="Benedict M.N."/>
            <person name="Youngblut N.D."/>
            <person name="Metcalf M.E."/>
            <person name="Whitaker R.J."/>
            <person name="Metcalf W.W."/>
        </authorList>
    </citation>
    <scope>NUCLEOTIDE SEQUENCE [LARGE SCALE GENOMIC DNA]</scope>
    <source>
        <strain evidence="4 5">Z-7289</strain>
    </source>
</reference>
<protein>
    <submittedName>
        <fullName evidence="4">Molybdate-binding domain of ModE</fullName>
    </submittedName>
</protein>
<evidence type="ECO:0000259" key="3">
    <source>
        <dbReference type="PROSITE" id="PS51866"/>
    </source>
</evidence>
<keyword evidence="5" id="KW-1185">Reference proteome</keyword>
<dbReference type="Proteomes" id="UP000033072">
    <property type="component" value="Chromosome"/>
</dbReference>
<dbReference type="AlphaFoldDB" id="A0A0E3S3T1"/>
<dbReference type="EMBL" id="CP009515">
    <property type="protein sequence ID" value="AKB74866.1"/>
    <property type="molecule type" value="Genomic_DNA"/>
</dbReference>
<dbReference type="KEGG" id="mls:MSLAZ_1605"/>
<dbReference type="InterPro" id="IPR008995">
    <property type="entry name" value="Mo/tungstate-bd_C_term_dom"/>
</dbReference>
<evidence type="ECO:0000313" key="5">
    <source>
        <dbReference type="Proteomes" id="UP000033072"/>
    </source>
</evidence>
<dbReference type="Gene3D" id="2.40.50.100">
    <property type="match status" value="1"/>
</dbReference>
<dbReference type="NCBIfam" id="TIGR00638">
    <property type="entry name" value="Mop"/>
    <property type="match status" value="1"/>
</dbReference>
<comment type="subcellular location">
    <subcellularLocation>
        <location evidence="1">Cell membrane</location>
        <topology evidence="1">Peripheral membrane protein</topology>
    </subcellularLocation>
</comment>
<dbReference type="InterPro" id="IPR004606">
    <property type="entry name" value="Mop_domain"/>
</dbReference>
<keyword evidence="2" id="KW-0500">Molybdenum</keyword>
<evidence type="ECO:0000256" key="1">
    <source>
        <dbReference type="ARBA" id="ARBA00004202"/>
    </source>
</evidence>
<dbReference type="GeneID" id="24806362"/>
<dbReference type="HOGENOM" id="CLU_118993_1_3_2"/>
<dbReference type="PROSITE" id="PS51866">
    <property type="entry name" value="MOP"/>
    <property type="match status" value="1"/>
</dbReference>
<dbReference type="OrthoDB" id="36889at2157"/>
<evidence type="ECO:0000256" key="2">
    <source>
        <dbReference type="ARBA" id="ARBA00022505"/>
    </source>
</evidence>
<sequence length="69" mass="7297">MKLSARNVLKGKVKRIVHGSVNSEIVVELPGGVEITSIITKNSAENMGLKEGSEVYAVIKSTSVILASD</sequence>
<gene>
    <name evidence="4" type="ORF">MSLAZ_1605</name>
</gene>
<evidence type="ECO:0000313" key="4">
    <source>
        <dbReference type="EMBL" id="AKB74866.1"/>
    </source>
</evidence>